<organism evidence="12 13">
    <name type="scientific">Bagarius yarrelli</name>
    <name type="common">Goonch</name>
    <name type="synonym">Bagrus yarrelli</name>
    <dbReference type="NCBI Taxonomy" id="175774"/>
    <lineage>
        <taxon>Eukaryota</taxon>
        <taxon>Metazoa</taxon>
        <taxon>Chordata</taxon>
        <taxon>Craniata</taxon>
        <taxon>Vertebrata</taxon>
        <taxon>Euteleostomi</taxon>
        <taxon>Actinopterygii</taxon>
        <taxon>Neopterygii</taxon>
        <taxon>Teleostei</taxon>
        <taxon>Ostariophysi</taxon>
        <taxon>Siluriformes</taxon>
        <taxon>Sisoridae</taxon>
        <taxon>Sisorinae</taxon>
        <taxon>Bagarius</taxon>
    </lineage>
</organism>
<keyword evidence="6 9" id="KW-0406">Ion transport</keyword>
<evidence type="ECO:0000256" key="2">
    <source>
        <dbReference type="ARBA" id="ARBA00022448"/>
    </source>
</evidence>
<feature type="domain" description="Cation/H+ exchanger transmembrane" evidence="11">
    <location>
        <begin position="253"/>
        <end position="358"/>
    </location>
</feature>
<dbReference type="GO" id="GO:0051453">
    <property type="term" value="P:regulation of intracellular pH"/>
    <property type="evidence" value="ECO:0007669"/>
    <property type="project" value="TreeGrafter"/>
</dbReference>
<comment type="subcellular location">
    <subcellularLocation>
        <location evidence="1">Membrane</location>
        <topology evidence="1">Multi-pass membrane protein</topology>
    </subcellularLocation>
</comment>
<dbReference type="Gene3D" id="6.10.140.1330">
    <property type="match status" value="1"/>
</dbReference>
<evidence type="ECO:0000256" key="3">
    <source>
        <dbReference type="ARBA" id="ARBA00022692"/>
    </source>
</evidence>
<evidence type="ECO:0000256" key="7">
    <source>
        <dbReference type="ARBA" id="ARBA00023136"/>
    </source>
</evidence>
<dbReference type="InterPro" id="IPR004709">
    <property type="entry name" value="NaH_exchanger"/>
</dbReference>
<keyword evidence="4 10" id="KW-1133">Transmembrane helix</keyword>
<evidence type="ECO:0000256" key="10">
    <source>
        <dbReference type="SAM" id="Phobius"/>
    </source>
</evidence>
<keyword evidence="2 9" id="KW-0813">Transport</keyword>
<evidence type="ECO:0000256" key="9">
    <source>
        <dbReference type="RuleBase" id="RU003722"/>
    </source>
</evidence>
<evidence type="ECO:0000256" key="1">
    <source>
        <dbReference type="ARBA" id="ARBA00004141"/>
    </source>
</evidence>
<comment type="caution">
    <text evidence="12">The sequence shown here is derived from an EMBL/GenBank/DDBJ whole genome shotgun (WGS) entry which is preliminary data.</text>
</comment>
<reference evidence="12 13" key="1">
    <citation type="journal article" date="2019" name="Genome Biol. Evol.">
        <title>Whole-Genome Sequencing of the Giant Devil Catfish, Bagarius yarrelli.</title>
        <authorList>
            <person name="Jiang W."/>
            <person name="Lv Y."/>
            <person name="Cheng L."/>
            <person name="Yang K."/>
            <person name="Chao B."/>
            <person name="Wang X."/>
            <person name="Li Y."/>
            <person name="Pan X."/>
            <person name="You X."/>
            <person name="Zhang Y."/>
            <person name="Yang J."/>
            <person name="Li J."/>
            <person name="Zhang X."/>
            <person name="Liu S."/>
            <person name="Sun C."/>
            <person name="Yang J."/>
            <person name="Shi Q."/>
        </authorList>
    </citation>
    <scope>NUCLEOTIDE SEQUENCE [LARGE SCALE GENOMIC DNA]</scope>
    <source>
        <strain evidence="12">JWS20170419001</strain>
        <tissue evidence="12">Muscle</tissue>
    </source>
</reference>
<dbReference type="AlphaFoldDB" id="A0A556VCT7"/>
<feature type="transmembrane region" description="Helical" evidence="10">
    <location>
        <begin position="222"/>
        <end position="241"/>
    </location>
</feature>
<evidence type="ECO:0000259" key="11">
    <source>
        <dbReference type="Pfam" id="PF00999"/>
    </source>
</evidence>
<feature type="transmembrane region" description="Helical" evidence="10">
    <location>
        <begin position="248"/>
        <end position="268"/>
    </location>
</feature>
<name>A0A556VCT7_BAGYA</name>
<dbReference type="GO" id="GO:0015386">
    <property type="term" value="F:potassium:proton antiporter activity"/>
    <property type="evidence" value="ECO:0007669"/>
    <property type="project" value="TreeGrafter"/>
</dbReference>
<dbReference type="GO" id="GO:0098719">
    <property type="term" value="P:sodium ion import across plasma membrane"/>
    <property type="evidence" value="ECO:0007669"/>
    <property type="project" value="TreeGrafter"/>
</dbReference>
<feature type="transmembrane region" description="Helical" evidence="10">
    <location>
        <begin position="274"/>
        <end position="300"/>
    </location>
</feature>
<dbReference type="InterPro" id="IPR018422">
    <property type="entry name" value="Cation/H_exchanger_CPA1"/>
</dbReference>
<sequence>MGSVRGRGRVQMRGGIRREQGGERGRGIGFHVLPGFSRYVPESCVLIMVGLIVGVLIRLLDETLPVLDTELFFLCLLPPIILDAGYFWDILGTLWNSMFVGLVLYGACKVIGVEMGGVNLLSCLLFGSITSAVDPVAVLAIFEEIHINECLHILVFGESLLNDAVTVILYHLLGDFAVRDTLEFSDALLGVLSFLVVALGGIIVGMVYGIMAALTSCFTSHLRVIEPLFVFLYSYLAYLSAEVFHLSGIMAVSETLIFIMLGVSTVAGPHHWNVIFIILTIILCLISRVLGVVGLSFIMNKFRMVKLKGKEQFIVAFGGLRGAIAFSLVFLLSNQPFPLKNMFLTSIITLIYFTVFIQLLDYVLMGIESICGHYGHLHWKDKLSHFNKRYLRKWLISGSRSEEPKPVSFYNKLEIKQALLVAESGTATRSAVSDIIIKSEQRFTPRDSLDLLHETQPRQDKTIDLFQKEQTERNGEHKPQDGKTGRKLSKTVFEMDAEVQKPANLTNLEATAKMVDGKIVIETEKVRHMRELQGEEMIEVCISTKLQNAINAGLQSETDRNEQRVTELTFYCDTESLIIGVSPTQYNLVYLLRDDGTRISVSHLLKKCSHVEMQSASLIRIFYRGCSLLNWLGQEKQYTVKLAWSHLKKDTIQTQTCPSATSGPVQLPDVKCKGPKMTVNLAAKELQVAKFIDASSLQETILIEGEGLTQWTDGKKLVVQVENPMMEVLSANKTFFFYSK</sequence>
<evidence type="ECO:0000256" key="5">
    <source>
        <dbReference type="ARBA" id="ARBA00023053"/>
    </source>
</evidence>
<dbReference type="GO" id="GO:0015385">
    <property type="term" value="F:sodium:proton antiporter activity"/>
    <property type="evidence" value="ECO:0007669"/>
    <property type="project" value="InterPro"/>
</dbReference>
<keyword evidence="3 9" id="KW-0812">Transmembrane</keyword>
<keyword evidence="7 10" id="KW-0472">Membrane</keyword>
<evidence type="ECO:0000256" key="8">
    <source>
        <dbReference type="ARBA" id="ARBA00023201"/>
    </source>
</evidence>
<dbReference type="Proteomes" id="UP000319801">
    <property type="component" value="Unassembled WGS sequence"/>
</dbReference>
<feature type="transmembrane region" description="Helical" evidence="10">
    <location>
        <begin position="94"/>
        <end position="113"/>
    </location>
</feature>
<protein>
    <recommendedName>
        <fullName evidence="9">Sodium/hydrogen exchanger</fullName>
    </recommendedName>
</protein>
<dbReference type="InterPro" id="IPR006153">
    <property type="entry name" value="Cation/H_exchanger_TM"/>
</dbReference>
<accession>A0A556VCT7</accession>
<dbReference type="EMBL" id="VCAZ01000240">
    <property type="protein sequence ID" value="TTM35981.1"/>
    <property type="molecule type" value="Genomic_DNA"/>
</dbReference>
<keyword evidence="9" id="KW-0050">Antiport</keyword>
<feature type="transmembrane region" description="Helical" evidence="10">
    <location>
        <begin position="343"/>
        <end position="364"/>
    </location>
</feature>
<keyword evidence="13" id="KW-1185">Reference proteome</keyword>
<keyword evidence="8 9" id="KW-0739">Sodium transport</keyword>
<evidence type="ECO:0000256" key="4">
    <source>
        <dbReference type="ARBA" id="ARBA00022989"/>
    </source>
</evidence>
<feature type="transmembrane region" description="Helical" evidence="10">
    <location>
        <begin position="153"/>
        <end position="173"/>
    </location>
</feature>
<proteinExistence type="inferred from homology"/>
<feature type="domain" description="Cation/H+ exchanger transmembrane" evidence="11">
    <location>
        <begin position="40"/>
        <end position="252"/>
    </location>
</feature>
<evidence type="ECO:0000313" key="13">
    <source>
        <dbReference type="Proteomes" id="UP000319801"/>
    </source>
</evidence>
<feature type="transmembrane region" description="Helical" evidence="10">
    <location>
        <begin position="39"/>
        <end position="59"/>
    </location>
</feature>
<dbReference type="NCBIfam" id="TIGR00840">
    <property type="entry name" value="b_cpa1"/>
    <property type="match status" value="1"/>
</dbReference>
<dbReference type="OrthoDB" id="8959015at2759"/>
<dbReference type="PANTHER" id="PTHR10110:SF192">
    <property type="entry name" value="SODIUM_HYDROGEN EXCHANGER"/>
    <property type="match status" value="1"/>
</dbReference>
<gene>
    <name evidence="12" type="ORF">Baya_15843</name>
</gene>
<keyword evidence="5" id="KW-0915">Sodium</keyword>
<feature type="transmembrane region" description="Helical" evidence="10">
    <location>
        <begin position="185"/>
        <end position="210"/>
    </location>
</feature>
<evidence type="ECO:0000313" key="12">
    <source>
        <dbReference type="EMBL" id="TTM35981.1"/>
    </source>
</evidence>
<dbReference type="Pfam" id="PF00999">
    <property type="entry name" value="Na_H_Exchanger"/>
    <property type="match status" value="2"/>
</dbReference>
<comment type="similarity">
    <text evidence="9">Belongs to the monovalent cation:proton antiporter 1 (CPA1) transporter (TC 2.A.36) family.</text>
</comment>
<feature type="transmembrane region" description="Helical" evidence="10">
    <location>
        <begin position="120"/>
        <end position="141"/>
    </location>
</feature>
<evidence type="ECO:0000256" key="6">
    <source>
        <dbReference type="ARBA" id="ARBA00023065"/>
    </source>
</evidence>
<dbReference type="PANTHER" id="PTHR10110">
    <property type="entry name" value="SODIUM/HYDROGEN EXCHANGER"/>
    <property type="match status" value="1"/>
</dbReference>
<feature type="transmembrane region" description="Helical" evidence="10">
    <location>
        <begin position="312"/>
        <end position="331"/>
    </location>
</feature>
<dbReference type="GO" id="GO:0005886">
    <property type="term" value="C:plasma membrane"/>
    <property type="evidence" value="ECO:0007669"/>
    <property type="project" value="TreeGrafter"/>
</dbReference>